<keyword evidence="5" id="KW-1185">Reference proteome</keyword>
<sequence>MKHVVVIGAGITGVTTAYALLKAGLKVTVIDKNRYAAMETSFANGGQLSASNAEVWTNLGTIIKGLKWMLRRDAPLLVNPSPSWHKYSWFTKFLLSVPSYEQNTIKTAEMAIEARQHMFDIAKDENIDFDLVKRGILHVYYDAPSLRAAESVNELLRRGGLERRRVDPAEISALEPALKGNFAGGYYTESDFTGDIHKFTRGLADACSKAGGKFLFGRQVEKIEHGPRIIISSSVEGEKELEDIVADGVVICAGVGSRRLATMVGDSVDVYPVKGYSITVNLDSPEAEEGAPWVSLLDEQAKIVTSRLGSKRLRVAGTAEFNGENLDIRHDRTKPLIDWTIKRFPRVPTNSVVPWAGLRPMMPNMMPQVRSGKSENVFYNTGHGHLGWTLSCLTAELVSQLIRTSLTK</sequence>
<evidence type="ECO:0000256" key="2">
    <source>
        <dbReference type="ARBA" id="ARBA00023002"/>
    </source>
</evidence>
<dbReference type="STRING" id="52131.GA0061100_11556"/>
<dbReference type="Proteomes" id="UP000186228">
    <property type="component" value="Unassembled WGS sequence"/>
</dbReference>
<dbReference type="GO" id="GO:0008718">
    <property type="term" value="F:D-amino-acid dehydrogenase activity"/>
    <property type="evidence" value="ECO:0007669"/>
    <property type="project" value="TreeGrafter"/>
</dbReference>
<dbReference type="Gene3D" id="3.30.9.10">
    <property type="entry name" value="D-Amino Acid Oxidase, subunit A, domain 2"/>
    <property type="match status" value="1"/>
</dbReference>
<name>A0A1C3WCG3_9HYPH</name>
<evidence type="ECO:0000259" key="3">
    <source>
        <dbReference type="Pfam" id="PF01266"/>
    </source>
</evidence>
<dbReference type="GO" id="GO:0005737">
    <property type="term" value="C:cytoplasm"/>
    <property type="evidence" value="ECO:0007669"/>
    <property type="project" value="TreeGrafter"/>
</dbReference>
<dbReference type="Pfam" id="PF01266">
    <property type="entry name" value="DAO"/>
    <property type="match status" value="1"/>
</dbReference>
<dbReference type="RefSeq" id="WP_075856521.1">
    <property type="nucleotide sequence ID" value="NZ_FMAC01000015.1"/>
</dbReference>
<proteinExistence type="inferred from homology"/>
<gene>
    <name evidence="4" type="ORF">GA0061100_11556</name>
</gene>
<dbReference type="InterPro" id="IPR036188">
    <property type="entry name" value="FAD/NAD-bd_sf"/>
</dbReference>
<evidence type="ECO:0000313" key="5">
    <source>
        <dbReference type="Proteomes" id="UP000186228"/>
    </source>
</evidence>
<dbReference type="SUPFAM" id="SSF51905">
    <property type="entry name" value="FAD/NAD(P)-binding domain"/>
    <property type="match status" value="1"/>
</dbReference>
<dbReference type="GO" id="GO:0005886">
    <property type="term" value="C:plasma membrane"/>
    <property type="evidence" value="ECO:0007669"/>
    <property type="project" value="TreeGrafter"/>
</dbReference>
<evidence type="ECO:0000313" key="4">
    <source>
        <dbReference type="EMBL" id="SCB37633.1"/>
    </source>
</evidence>
<reference evidence="5" key="1">
    <citation type="submission" date="2016-08" db="EMBL/GenBank/DDBJ databases">
        <authorList>
            <person name="Varghese N."/>
            <person name="Submissions Spin"/>
        </authorList>
    </citation>
    <scope>NUCLEOTIDE SEQUENCE [LARGE SCALE GENOMIC DNA]</scope>
    <source>
        <strain evidence="5">CCBAU 57015</strain>
    </source>
</reference>
<organism evidence="4 5">
    <name type="scientific">Rhizobium hainanense</name>
    <dbReference type="NCBI Taxonomy" id="52131"/>
    <lineage>
        <taxon>Bacteria</taxon>
        <taxon>Pseudomonadati</taxon>
        <taxon>Pseudomonadota</taxon>
        <taxon>Alphaproteobacteria</taxon>
        <taxon>Hyphomicrobiales</taxon>
        <taxon>Rhizobiaceae</taxon>
        <taxon>Rhizobium/Agrobacterium group</taxon>
        <taxon>Rhizobium</taxon>
    </lineage>
</organism>
<dbReference type="Gene3D" id="3.50.50.60">
    <property type="entry name" value="FAD/NAD(P)-binding domain"/>
    <property type="match status" value="2"/>
</dbReference>
<dbReference type="SUPFAM" id="SSF54373">
    <property type="entry name" value="FAD-linked reductases, C-terminal domain"/>
    <property type="match status" value="1"/>
</dbReference>
<dbReference type="OrthoDB" id="9805337at2"/>
<dbReference type="InterPro" id="IPR006076">
    <property type="entry name" value="FAD-dep_OxRdtase"/>
</dbReference>
<protein>
    <submittedName>
        <fullName evidence="4">D-amino-acid dehydrogenase</fullName>
    </submittedName>
</protein>
<dbReference type="EMBL" id="FMAC01000015">
    <property type="protein sequence ID" value="SCB37633.1"/>
    <property type="molecule type" value="Genomic_DNA"/>
</dbReference>
<feature type="domain" description="FAD dependent oxidoreductase" evidence="3">
    <location>
        <begin position="3"/>
        <end position="401"/>
    </location>
</feature>
<dbReference type="NCBIfam" id="NF009074">
    <property type="entry name" value="PRK12409.1"/>
    <property type="match status" value="1"/>
</dbReference>
<comment type="similarity">
    <text evidence="1">Belongs to the DadA oxidoreductase family.</text>
</comment>
<accession>A0A1C3WCG3</accession>
<dbReference type="AlphaFoldDB" id="A0A1C3WCG3"/>
<keyword evidence="2" id="KW-0560">Oxidoreductase</keyword>
<dbReference type="PANTHER" id="PTHR13847:SF280">
    <property type="entry name" value="D-AMINO ACID DEHYDROGENASE"/>
    <property type="match status" value="1"/>
</dbReference>
<dbReference type="PANTHER" id="PTHR13847">
    <property type="entry name" value="SARCOSINE DEHYDROGENASE-RELATED"/>
    <property type="match status" value="1"/>
</dbReference>
<evidence type="ECO:0000256" key="1">
    <source>
        <dbReference type="ARBA" id="ARBA00009410"/>
    </source>
</evidence>
<dbReference type="GO" id="GO:0055130">
    <property type="term" value="P:D-alanine catabolic process"/>
    <property type="evidence" value="ECO:0007669"/>
    <property type="project" value="TreeGrafter"/>
</dbReference>